<dbReference type="Gene3D" id="3.30.70.330">
    <property type="match status" value="1"/>
</dbReference>
<dbReference type="EMBL" id="BKCJ010003504">
    <property type="protein sequence ID" value="GEU55487.1"/>
    <property type="molecule type" value="Genomic_DNA"/>
</dbReference>
<dbReference type="Pfam" id="PF00076">
    <property type="entry name" value="RRM_1"/>
    <property type="match status" value="1"/>
</dbReference>
<evidence type="ECO:0000259" key="2">
    <source>
        <dbReference type="PROSITE" id="PS50102"/>
    </source>
</evidence>
<dbReference type="InterPro" id="IPR012677">
    <property type="entry name" value="Nucleotide-bd_a/b_plait_sf"/>
</dbReference>
<accession>A0A6L2L3Q0</accession>
<dbReference type="PROSITE" id="PS00018">
    <property type="entry name" value="EF_HAND_1"/>
    <property type="match status" value="1"/>
</dbReference>
<dbReference type="CDD" id="cd00590">
    <property type="entry name" value="RRM_SF"/>
    <property type="match status" value="1"/>
</dbReference>
<keyword evidence="1" id="KW-0694">RNA-binding</keyword>
<dbReference type="PROSITE" id="PS50102">
    <property type="entry name" value="RRM"/>
    <property type="match status" value="1"/>
</dbReference>
<dbReference type="SMART" id="SM00360">
    <property type="entry name" value="RRM"/>
    <property type="match status" value="1"/>
</dbReference>
<dbReference type="AlphaFoldDB" id="A0A6L2L3Q0"/>
<feature type="domain" description="RRM" evidence="2">
    <location>
        <begin position="16"/>
        <end position="93"/>
    </location>
</feature>
<protein>
    <submittedName>
        <fullName evidence="3">Nucleotide-binding alpha-beta plait domain-containing protein</fullName>
    </submittedName>
</protein>
<sequence>MGSYRSKEDEFVKISTSVFVANFLDSFGAKDLWNTCKEYGQVVDAYIPYRRSKACKRFGFVRFIKVLDVDRLVNNLCTVWVGRHKLQANIPRFQREPLKRHNSLHNINGVKRGNSRDTYNSNGVKGAANSYAHVVKGSQNSKKDSDSSPLMVLDDSCLNEKDYSLYLMGKVKDFATLANLKVVVANEGFDNIKFKYMGGYWIQLASSDFNNDGRVTWVEIEGVTLKMWKRICINTNVPTNIFESFKLIYRGKVFWVRAKEVPSWIPYLVEDNDEEEDSEVGSYEEVPNGEYVKNVEDLKGDSDREIVPDTKFEVDFQNQKGEEDSGWQGHFKKSEVPKSGGSILQLIDDLVKVGETMGRTEVVKLLQEVEKKNSLEAAQKAKIKWAIEDDDS</sequence>
<dbReference type="GO" id="GO:0003723">
    <property type="term" value="F:RNA binding"/>
    <property type="evidence" value="ECO:0007669"/>
    <property type="project" value="UniProtKB-UniRule"/>
</dbReference>
<dbReference type="InterPro" id="IPR018247">
    <property type="entry name" value="EF_Hand_1_Ca_BS"/>
</dbReference>
<evidence type="ECO:0000256" key="1">
    <source>
        <dbReference type="PROSITE-ProRule" id="PRU00176"/>
    </source>
</evidence>
<dbReference type="InterPro" id="IPR000504">
    <property type="entry name" value="RRM_dom"/>
</dbReference>
<gene>
    <name evidence="3" type="ORF">Tci_027465</name>
</gene>
<organism evidence="3">
    <name type="scientific">Tanacetum cinerariifolium</name>
    <name type="common">Dalmatian daisy</name>
    <name type="synonym">Chrysanthemum cinerariifolium</name>
    <dbReference type="NCBI Taxonomy" id="118510"/>
    <lineage>
        <taxon>Eukaryota</taxon>
        <taxon>Viridiplantae</taxon>
        <taxon>Streptophyta</taxon>
        <taxon>Embryophyta</taxon>
        <taxon>Tracheophyta</taxon>
        <taxon>Spermatophyta</taxon>
        <taxon>Magnoliopsida</taxon>
        <taxon>eudicotyledons</taxon>
        <taxon>Gunneridae</taxon>
        <taxon>Pentapetalae</taxon>
        <taxon>asterids</taxon>
        <taxon>campanulids</taxon>
        <taxon>Asterales</taxon>
        <taxon>Asteraceae</taxon>
        <taxon>Asteroideae</taxon>
        <taxon>Anthemideae</taxon>
        <taxon>Anthemidinae</taxon>
        <taxon>Tanacetum</taxon>
    </lineage>
</organism>
<proteinExistence type="predicted"/>
<name>A0A6L2L3Q0_TANCI</name>
<comment type="caution">
    <text evidence="3">The sequence shown here is derived from an EMBL/GenBank/DDBJ whole genome shotgun (WGS) entry which is preliminary data.</text>
</comment>
<dbReference type="InterPro" id="IPR035979">
    <property type="entry name" value="RBD_domain_sf"/>
</dbReference>
<evidence type="ECO:0000313" key="3">
    <source>
        <dbReference type="EMBL" id="GEU55487.1"/>
    </source>
</evidence>
<reference evidence="3" key="1">
    <citation type="journal article" date="2019" name="Sci. Rep.">
        <title>Draft genome of Tanacetum cinerariifolium, the natural source of mosquito coil.</title>
        <authorList>
            <person name="Yamashiro T."/>
            <person name="Shiraishi A."/>
            <person name="Satake H."/>
            <person name="Nakayama K."/>
        </authorList>
    </citation>
    <scope>NUCLEOTIDE SEQUENCE</scope>
</reference>
<dbReference type="SUPFAM" id="SSF54928">
    <property type="entry name" value="RNA-binding domain, RBD"/>
    <property type="match status" value="1"/>
</dbReference>